<proteinExistence type="predicted"/>
<dbReference type="EMBL" id="OB661465">
    <property type="protein sequence ID" value="CAD7228282.1"/>
    <property type="molecule type" value="Genomic_DNA"/>
</dbReference>
<dbReference type="OrthoDB" id="66906at2759"/>
<feature type="compositionally biased region" description="Polar residues" evidence="1">
    <location>
        <begin position="23"/>
        <end position="41"/>
    </location>
</feature>
<evidence type="ECO:0000313" key="2">
    <source>
        <dbReference type="EMBL" id="CAD7228282.1"/>
    </source>
</evidence>
<name>A0A7R8WAZ3_9CRUS</name>
<sequence length="284" mass="30869">MRQSGAACTGGSQLKTCVEALNASQGNHSSSASGTELQTLSGLEVESPTAAGKSLSQGPPTGRDSEGPTLRSSPDSVSAMAWVAMPLPRSSQRDVSPASFLSWLLPQGVSRRLSTMPSLFAYGLVFSLASCAYLNSLSCDFVFDDVSAIKENKDLRPHVHWSSLWANDFWGTPMTKEQSHKSYRPLCVLTFRWNYLIHQLDPLGYHCVNLLLHGFVCVLYLRRCTVNEIVEDGLHVVVPPSIARSLSDSRVFSTCNCNGPLDQVPIAPSRPDRIIQNSEPVASS</sequence>
<dbReference type="PANTHER" id="PTHR44395:SF1">
    <property type="entry name" value="PROTEIN O-MANNOSYL-TRANSFERASE TMTC3"/>
    <property type="match status" value="1"/>
</dbReference>
<gene>
    <name evidence="2" type="ORF">CTOB1V02_LOCUS6169</name>
</gene>
<dbReference type="GO" id="GO:0000030">
    <property type="term" value="F:mannosyltransferase activity"/>
    <property type="evidence" value="ECO:0007669"/>
    <property type="project" value="TreeGrafter"/>
</dbReference>
<organism evidence="2">
    <name type="scientific">Cyprideis torosa</name>
    <dbReference type="NCBI Taxonomy" id="163714"/>
    <lineage>
        <taxon>Eukaryota</taxon>
        <taxon>Metazoa</taxon>
        <taxon>Ecdysozoa</taxon>
        <taxon>Arthropoda</taxon>
        <taxon>Crustacea</taxon>
        <taxon>Oligostraca</taxon>
        <taxon>Ostracoda</taxon>
        <taxon>Podocopa</taxon>
        <taxon>Podocopida</taxon>
        <taxon>Cytherocopina</taxon>
        <taxon>Cytheroidea</taxon>
        <taxon>Cytherideidae</taxon>
        <taxon>Cyprideis</taxon>
    </lineage>
</organism>
<dbReference type="GO" id="GO:0005783">
    <property type="term" value="C:endoplasmic reticulum"/>
    <property type="evidence" value="ECO:0007669"/>
    <property type="project" value="TreeGrafter"/>
</dbReference>
<accession>A0A7R8WAZ3</accession>
<feature type="region of interest" description="Disordered" evidence="1">
    <location>
        <begin position="23"/>
        <end position="74"/>
    </location>
</feature>
<evidence type="ECO:0000256" key="1">
    <source>
        <dbReference type="SAM" id="MobiDB-lite"/>
    </source>
</evidence>
<reference evidence="2" key="1">
    <citation type="submission" date="2020-11" db="EMBL/GenBank/DDBJ databases">
        <authorList>
            <person name="Tran Van P."/>
        </authorList>
    </citation>
    <scope>NUCLEOTIDE SEQUENCE</scope>
</reference>
<protein>
    <submittedName>
        <fullName evidence="2">Uncharacterized protein</fullName>
    </submittedName>
</protein>
<dbReference type="PANTHER" id="PTHR44395">
    <property type="match status" value="1"/>
</dbReference>
<dbReference type="AlphaFoldDB" id="A0A7R8WAZ3"/>
<dbReference type="GO" id="GO:0035269">
    <property type="term" value="P:protein O-linked glycosylation via mannose"/>
    <property type="evidence" value="ECO:0007669"/>
    <property type="project" value="TreeGrafter"/>
</dbReference>